<organism evidence="1">
    <name type="scientific">marine metagenome</name>
    <dbReference type="NCBI Taxonomy" id="408172"/>
    <lineage>
        <taxon>unclassified sequences</taxon>
        <taxon>metagenomes</taxon>
        <taxon>ecological metagenomes</taxon>
    </lineage>
</organism>
<dbReference type="EMBL" id="UINC01120066">
    <property type="protein sequence ID" value="SVC94309.1"/>
    <property type="molecule type" value="Genomic_DNA"/>
</dbReference>
<sequence>MFFKILEFKFNFKEYLEIFSLAAINDSGSGVSTDKSFI</sequence>
<proteinExistence type="predicted"/>
<dbReference type="AlphaFoldDB" id="A0A382R9D5"/>
<gene>
    <name evidence="1" type="ORF">METZ01_LOCUS347163</name>
</gene>
<accession>A0A382R9D5</accession>
<evidence type="ECO:0000313" key="1">
    <source>
        <dbReference type="EMBL" id="SVC94309.1"/>
    </source>
</evidence>
<reference evidence="1" key="1">
    <citation type="submission" date="2018-05" db="EMBL/GenBank/DDBJ databases">
        <authorList>
            <person name="Lanie J.A."/>
            <person name="Ng W.-L."/>
            <person name="Kazmierczak K.M."/>
            <person name="Andrzejewski T.M."/>
            <person name="Davidsen T.M."/>
            <person name="Wayne K.J."/>
            <person name="Tettelin H."/>
            <person name="Glass J.I."/>
            <person name="Rusch D."/>
            <person name="Podicherti R."/>
            <person name="Tsui H.-C.T."/>
            <person name="Winkler M.E."/>
        </authorList>
    </citation>
    <scope>NUCLEOTIDE SEQUENCE</scope>
</reference>
<name>A0A382R9D5_9ZZZZ</name>
<protein>
    <submittedName>
        <fullName evidence="1">Uncharacterized protein</fullName>
    </submittedName>
</protein>